<dbReference type="SUPFAM" id="SSF48371">
    <property type="entry name" value="ARM repeat"/>
    <property type="match status" value="2"/>
</dbReference>
<evidence type="ECO:0000256" key="1">
    <source>
        <dbReference type="ARBA" id="ARBA00004496"/>
    </source>
</evidence>
<evidence type="ECO:0000256" key="2">
    <source>
        <dbReference type="ARBA" id="ARBA00005497"/>
    </source>
</evidence>
<evidence type="ECO:0000313" key="8">
    <source>
        <dbReference type="EMBL" id="WAR22172.1"/>
    </source>
</evidence>
<evidence type="ECO:0000256" key="3">
    <source>
        <dbReference type="ARBA" id="ARBA00022490"/>
    </source>
</evidence>
<keyword evidence="4" id="KW-0677">Repeat</keyword>
<dbReference type="EMBL" id="CP111023">
    <property type="protein sequence ID" value="WAR22172.1"/>
    <property type="molecule type" value="Genomic_DNA"/>
</dbReference>
<comment type="subcellular location">
    <subcellularLocation>
        <location evidence="1">Cytoplasm</location>
    </subcellularLocation>
</comment>
<protein>
    <submittedName>
        <fullName evidence="8">PDCD4-like protein</fullName>
    </submittedName>
</protein>
<dbReference type="Gene3D" id="1.25.40.180">
    <property type="match status" value="2"/>
</dbReference>
<dbReference type="InterPro" id="IPR003891">
    <property type="entry name" value="Initiation_fac_eIF4g_MI"/>
</dbReference>
<keyword evidence="3" id="KW-0963">Cytoplasm</keyword>
<dbReference type="PANTHER" id="PTHR12626:SF0">
    <property type="entry name" value="PROGRAMMED CELL DEATH PROTEIN 4"/>
    <property type="match status" value="1"/>
</dbReference>
<evidence type="ECO:0000256" key="5">
    <source>
        <dbReference type="ARBA" id="ARBA00023242"/>
    </source>
</evidence>
<feature type="compositionally biased region" description="Polar residues" evidence="6">
    <location>
        <begin position="49"/>
        <end position="63"/>
    </location>
</feature>
<proteinExistence type="inferred from homology"/>
<dbReference type="PANTHER" id="PTHR12626">
    <property type="entry name" value="PROGRAMMED CELL DEATH 4"/>
    <property type="match status" value="1"/>
</dbReference>
<reference evidence="8" key="1">
    <citation type="submission" date="2022-11" db="EMBL/GenBank/DDBJ databases">
        <title>Centuries of genome instability and evolution in soft-shell clam transmissible cancer (bioRxiv).</title>
        <authorList>
            <person name="Hart S.F.M."/>
            <person name="Yonemitsu M.A."/>
            <person name="Giersch R.M."/>
            <person name="Beal B.F."/>
            <person name="Arriagada G."/>
            <person name="Davis B.W."/>
            <person name="Ostrander E.A."/>
            <person name="Goff S.P."/>
            <person name="Metzger M.J."/>
        </authorList>
    </citation>
    <scope>NUCLEOTIDE SEQUENCE</scope>
    <source>
        <strain evidence="8">MELC-2E11</strain>
        <tissue evidence="8">Siphon/mantle</tissue>
    </source>
</reference>
<evidence type="ECO:0000313" key="9">
    <source>
        <dbReference type="Proteomes" id="UP001164746"/>
    </source>
</evidence>
<dbReference type="SMART" id="SM00544">
    <property type="entry name" value="MA3"/>
    <property type="match status" value="2"/>
</dbReference>
<evidence type="ECO:0000259" key="7">
    <source>
        <dbReference type="PROSITE" id="PS51366"/>
    </source>
</evidence>
<feature type="domain" description="MI" evidence="7">
    <location>
        <begin position="243"/>
        <end position="366"/>
    </location>
</feature>
<feature type="region of interest" description="Disordered" evidence="6">
    <location>
        <begin position="44"/>
        <end position="91"/>
    </location>
</feature>
<comment type="similarity">
    <text evidence="2">Belongs to the PDCD4 family.</text>
</comment>
<sequence length="562" mass="62058">METVVNGQVEIQNGEIDDMEMTGDVDPISSLDEPGKPIRLIRKAKRINRTNSGGDATTSNGNGTDKALPALKNSRKSRDARGRGEPKKEPLVTPEEFDKIVSPIILEYFNHSITKEVETSLDEINISKMKSRVVELAISLAMDRKASQRELISILISDLYGKIISPKDISTGFDNLLKGLADLMLGMFMARAVADDCLPPKYIMSYKGEVDNTAKQAALEKAELLLSQKHGIVRLDNIWGIGGGIRPMVLLLKEYLSSSDIIEATRCLQELEVPHFHHELVYEATVMVLEDGTERPAERMSKFLQSLYEHCILTPEQVAQGFKRVFDNMPDINLDVPNAYTLLERFGDLCHRDGFIDEATYRELPRGGRKRFVSEGDGGKIKPAVLHVVVFTINHAAVFTIVTVVTISHAAVFTIDHGAVFTIKHAAVFTIDHGAVFTINHGAVFNTNHAAVFTINHISVFTINHAPVFTINHAALFTINHIAVFTINHAALFTINHAAVFTINQSAVFTTNHAAVFTINHAAVFTINHIAVFTINHAAVFTIKHASFSPSTMLQFSPSTML</sequence>
<keyword evidence="5" id="KW-0539">Nucleus</keyword>
<dbReference type="InterPro" id="IPR016024">
    <property type="entry name" value="ARM-type_fold"/>
</dbReference>
<evidence type="ECO:0000256" key="6">
    <source>
        <dbReference type="SAM" id="MobiDB-lite"/>
    </source>
</evidence>
<dbReference type="Proteomes" id="UP001164746">
    <property type="component" value="Chromosome 12"/>
</dbReference>
<feature type="compositionally biased region" description="Basic and acidic residues" evidence="6">
    <location>
        <begin position="76"/>
        <end position="90"/>
    </location>
</feature>
<accession>A0ABY7FKR1</accession>
<dbReference type="InterPro" id="IPR039778">
    <property type="entry name" value="PDCD4"/>
</dbReference>
<dbReference type="PROSITE" id="PS51366">
    <property type="entry name" value="MI"/>
    <property type="match status" value="2"/>
</dbReference>
<keyword evidence="9" id="KW-1185">Reference proteome</keyword>
<dbReference type="Pfam" id="PF02847">
    <property type="entry name" value="MA3"/>
    <property type="match status" value="2"/>
</dbReference>
<feature type="domain" description="MI" evidence="7">
    <location>
        <begin position="96"/>
        <end position="229"/>
    </location>
</feature>
<organism evidence="8 9">
    <name type="scientific">Mya arenaria</name>
    <name type="common">Soft-shell clam</name>
    <dbReference type="NCBI Taxonomy" id="6604"/>
    <lineage>
        <taxon>Eukaryota</taxon>
        <taxon>Metazoa</taxon>
        <taxon>Spiralia</taxon>
        <taxon>Lophotrochozoa</taxon>
        <taxon>Mollusca</taxon>
        <taxon>Bivalvia</taxon>
        <taxon>Autobranchia</taxon>
        <taxon>Heteroconchia</taxon>
        <taxon>Euheterodonta</taxon>
        <taxon>Imparidentia</taxon>
        <taxon>Neoheterodontei</taxon>
        <taxon>Myida</taxon>
        <taxon>Myoidea</taxon>
        <taxon>Myidae</taxon>
        <taxon>Mya</taxon>
    </lineage>
</organism>
<gene>
    <name evidence="8" type="ORF">MAR_016146</name>
</gene>
<evidence type="ECO:0000256" key="4">
    <source>
        <dbReference type="ARBA" id="ARBA00022737"/>
    </source>
</evidence>
<name>A0ABY7FKR1_MYAAR</name>